<dbReference type="InterPro" id="IPR014284">
    <property type="entry name" value="RNA_pol_sigma-70_dom"/>
</dbReference>
<gene>
    <name evidence="7" type="ORF">FSB76_18070</name>
</gene>
<dbReference type="InterPro" id="IPR013324">
    <property type="entry name" value="RNA_pol_sigma_r3/r4-like"/>
</dbReference>
<dbReference type="Pfam" id="PF04542">
    <property type="entry name" value="Sigma70_r2"/>
    <property type="match status" value="1"/>
</dbReference>
<comment type="similarity">
    <text evidence="1">Belongs to the sigma-70 factor family. ECF subfamily.</text>
</comment>
<feature type="domain" description="RNA polymerase sigma-70 region 2" evidence="5">
    <location>
        <begin position="30"/>
        <end position="94"/>
    </location>
</feature>
<evidence type="ECO:0000256" key="1">
    <source>
        <dbReference type="ARBA" id="ARBA00010641"/>
    </source>
</evidence>
<evidence type="ECO:0000256" key="4">
    <source>
        <dbReference type="ARBA" id="ARBA00023163"/>
    </source>
</evidence>
<dbReference type="Proteomes" id="UP000321362">
    <property type="component" value="Chromosome"/>
</dbReference>
<dbReference type="InterPro" id="IPR036388">
    <property type="entry name" value="WH-like_DNA-bd_sf"/>
</dbReference>
<evidence type="ECO:0000313" key="7">
    <source>
        <dbReference type="EMBL" id="QEC77755.1"/>
    </source>
</evidence>
<dbReference type="InterPro" id="IPR014327">
    <property type="entry name" value="RNA_pol_sigma70_bacteroid"/>
</dbReference>
<organism evidence="7 8">
    <name type="scientific">Mucilaginibacter ginsenosidivorax</name>
    <dbReference type="NCBI Taxonomy" id="862126"/>
    <lineage>
        <taxon>Bacteria</taxon>
        <taxon>Pseudomonadati</taxon>
        <taxon>Bacteroidota</taxon>
        <taxon>Sphingobacteriia</taxon>
        <taxon>Sphingobacteriales</taxon>
        <taxon>Sphingobacteriaceae</taxon>
        <taxon>Mucilaginibacter</taxon>
    </lineage>
</organism>
<feature type="domain" description="RNA polymerase sigma factor 70 region 4 type 2" evidence="6">
    <location>
        <begin position="129"/>
        <end position="179"/>
    </location>
</feature>
<keyword evidence="2" id="KW-0805">Transcription regulation</keyword>
<sequence length="184" mass="21023">MLRKLTGLSIQDLIRRIQINQDESAFNELYRQQFAKLFQFAFSFLGDKEAAEEIINDVFLKVWLNRKDMGQVLNIQVYLYVTVKNACLNYLRGATSKQLKELNIAEAYYFHLSVDPAQLLISKELQAFLLTAVDSLPPRCKLIFKMVKQDGLSCKEVAAILNLSDKTVFAQLAIALKKLESVLL</sequence>
<keyword evidence="3" id="KW-0731">Sigma factor</keyword>
<name>A0A5B8W461_9SPHI</name>
<dbReference type="PANTHER" id="PTHR43133">
    <property type="entry name" value="RNA POLYMERASE ECF-TYPE SIGMA FACTO"/>
    <property type="match status" value="1"/>
</dbReference>
<dbReference type="Gene3D" id="1.10.10.10">
    <property type="entry name" value="Winged helix-like DNA-binding domain superfamily/Winged helix DNA-binding domain"/>
    <property type="match status" value="1"/>
</dbReference>
<dbReference type="InterPro" id="IPR039425">
    <property type="entry name" value="RNA_pol_sigma-70-like"/>
</dbReference>
<dbReference type="InterPro" id="IPR013325">
    <property type="entry name" value="RNA_pol_sigma_r2"/>
</dbReference>
<dbReference type="KEGG" id="mgk:FSB76_18070"/>
<dbReference type="NCBIfam" id="TIGR02985">
    <property type="entry name" value="Sig70_bacteroi1"/>
    <property type="match status" value="1"/>
</dbReference>
<evidence type="ECO:0000313" key="8">
    <source>
        <dbReference type="Proteomes" id="UP000321362"/>
    </source>
</evidence>
<reference evidence="7 8" key="1">
    <citation type="journal article" date="2013" name="J. Microbiol.">
        <title>Mucilaginibacter ginsenosidivorax sp. nov., with ginsenoside converting activity isolated from sediment.</title>
        <authorList>
            <person name="Kim J.K."/>
            <person name="Choi T.E."/>
            <person name="Liu Q.M."/>
            <person name="Park H.Y."/>
            <person name="Yi T.H."/>
            <person name="Yoon M.H."/>
            <person name="Kim S.C."/>
            <person name="Im W.T."/>
        </authorList>
    </citation>
    <scope>NUCLEOTIDE SEQUENCE [LARGE SCALE GENOMIC DNA]</scope>
    <source>
        <strain evidence="7 8">KHI28</strain>
    </source>
</reference>
<evidence type="ECO:0000259" key="5">
    <source>
        <dbReference type="Pfam" id="PF04542"/>
    </source>
</evidence>
<dbReference type="Gene3D" id="1.10.1740.10">
    <property type="match status" value="1"/>
</dbReference>
<protein>
    <submittedName>
        <fullName evidence="7">RNA polymerase sigma-70 factor</fullName>
    </submittedName>
</protein>
<dbReference type="GO" id="GO:0003677">
    <property type="term" value="F:DNA binding"/>
    <property type="evidence" value="ECO:0007669"/>
    <property type="project" value="InterPro"/>
</dbReference>
<dbReference type="SUPFAM" id="SSF88659">
    <property type="entry name" value="Sigma3 and sigma4 domains of RNA polymerase sigma factors"/>
    <property type="match status" value="1"/>
</dbReference>
<dbReference type="GO" id="GO:0016987">
    <property type="term" value="F:sigma factor activity"/>
    <property type="evidence" value="ECO:0007669"/>
    <property type="project" value="UniProtKB-KW"/>
</dbReference>
<dbReference type="InterPro" id="IPR007627">
    <property type="entry name" value="RNA_pol_sigma70_r2"/>
</dbReference>
<dbReference type="SUPFAM" id="SSF88946">
    <property type="entry name" value="Sigma2 domain of RNA polymerase sigma factors"/>
    <property type="match status" value="1"/>
</dbReference>
<dbReference type="NCBIfam" id="TIGR02937">
    <property type="entry name" value="sigma70-ECF"/>
    <property type="match status" value="1"/>
</dbReference>
<evidence type="ECO:0000259" key="6">
    <source>
        <dbReference type="Pfam" id="PF08281"/>
    </source>
</evidence>
<proteinExistence type="inferred from homology"/>
<dbReference type="GO" id="GO:0006352">
    <property type="term" value="P:DNA-templated transcription initiation"/>
    <property type="evidence" value="ECO:0007669"/>
    <property type="project" value="InterPro"/>
</dbReference>
<dbReference type="InterPro" id="IPR013249">
    <property type="entry name" value="RNA_pol_sigma70_r4_t2"/>
</dbReference>
<dbReference type="Pfam" id="PF08281">
    <property type="entry name" value="Sigma70_r4_2"/>
    <property type="match status" value="1"/>
</dbReference>
<dbReference type="PANTHER" id="PTHR43133:SF46">
    <property type="entry name" value="RNA POLYMERASE SIGMA-70 FACTOR ECF SUBFAMILY"/>
    <property type="match status" value="1"/>
</dbReference>
<evidence type="ECO:0000256" key="3">
    <source>
        <dbReference type="ARBA" id="ARBA00023082"/>
    </source>
</evidence>
<dbReference type="AlphaFoldDB" id="A0A5B8W461"/>
<accession>A0A5B8W461</accession>
<keyword evidence="4" id="KW-0804">Transcription</keyword>
<dbReference type="EMBL" id="CP042437">
    <property type="protein sequence ID" value="QEC77755.1"/>
    <property type="molecule type" value="Genomic_DNA"/>
</dbReference>
<keyword evidence="8" id="KW-1185">Reference proteome</keyword>
<evidence type="ECO:0000256" key="2">
    <source>
        <dbReference type="ARBA" id="ARBA00023015"/>
    </source>
</evidence>